<dbReference type="PANTHER" id="PTHR39515:SF2">
    <property type="entry name" value="HTH-TYPE TRANSCRIPTIONAL REGULATOR RV0880"/>
    <property type="match status" value="1"/>
</dbReference>
<dbReference type="AlphaFoldDB" id="A0A3S4U481"/>
<organism evidence="2 3">
    <name type="scientific">Arachnia propionica</name>
    <dbReference type="NCBI Taxonomy" id="1750"/>
    <lineage>
        <taxon>Bacteria</taxon>
        <taxon>Bacillati</taxon>
        <taxon>Actinomycetota</taxon>
        <taxon>Actinomycetes</taxon>
        <taxon>Propionibacteriales</taxon>
        <taxon>Propionibacteriaceae</taxon>
        <taxon>Arachnia</taxon>
    </lineage>
</organism>
<protein>
    <submittedName>
        <fullName evidence="2">Homoprotocatechuate degradation operon regulator, HpaR</fullName>
    </submittedName>
</protein>
<dbReference type="Pfam" id="PF01047">
    <property type="entry name" value="MarR"/>
    <property type="match status" value="1"/>
</dbReference>
<dbReference type="Gene3D" id="1.10.10.10">
    <property type="entry name" value="Winged helix-like DNA-binding domain superfamily/Winged helix DNA-binding domain"/>
    <property type="match status" value="1"/>
</dbReference>
<dbReference type="InterPro" id="IPR036390">
    <property type="entry name" value="WH_DNA-bd_sf"/>
</dbReference>
<keyword evidence="3" id="KW-1185">Reference proteome</keyword>
<accession>A0A3S4U481</accession>
<dbReference type="InterPro" id="IPR052526">
    <property type="entry name" value="HTH-type_Bedaq_tolerance"/>
</dbReference>
<dbReference type="SUPFAM" id="SSF46785">
    <property type="entry name" value="Winged helix' DNA-binding domain"/>
    <property type="match status" value="1"/>
</dbReference>
<dbReference type="EMBL" id="LR134406">
    <property type="protein sequence ID" value="VEH69341.1"/>
    <property type="molecule type" value="Genomic_DNA"/>
</dbReference>
<evidence type="ECO:0000313" key="3">
    <source>
        <dbReference type="Proteomes" id="UP000273044"/>
    </source>
</evidence>
<dbReference type="PRINTS" id="PR00598">
    <property type="entry name" value="HTHMARR"/>
</dbReference>
<dbReference type="SMART" id="SM00347">
    <property type="entry name" value="HTH_MARR"/>
    <property type="match status" value="1"/>
</dbReference>
<dbReference type="Proteomes" id="UP000273044">
    <property type="component" value="Chromosome"/>
</dbReference>
<name>A0A3S4U481_9ACTN</name>
<dbReference type="InterPro" id="IPR036388">
    <property type="entry name" value="WH-like_DNA-bd_sf"/>
</dbReference>
<gene>
    <name evidence="2" type="ORF">NCTC12967_00608</name>
</gene>
<dbReference type="PANTHER" id="PTHR39515">
    <property type="entry name" value="CONSERVED PROTEIN"/>
    <property type="match status" value="1"/>
</dbReference>
<evidence type="ECO:0000313" key="2">
    <source>
        <dbReference type="EMBL" id="VEH69341.1"/>
    </source>
</evidence>
<reference evidence="2 3" key="1">
    <citation type="submission" date="2018-12" db="EMBL/GenBank/DDBJ databases">
        <authorList>
            <consortium name="Pathogen Informatics"/>
        </authorList>
    </citation>
    <scope>NUCLEOTIDE SEQUENCE [LARGE SCALE GENOMIC DNA]</scope>
    <source>
        <strain evidence="2 3">NCTC12967</strain>
    </source>
</reference>
<dbReference type="PROSITE" id="PS50995">
    <property type="entry name" value="HTH_MARR_2"/>
    <property type="match status" value="1"/>
</dbReference>
<dbReference type="RefSeq" id="WP_061788268.1">
    <property type="nucleotide sequence ID" value="NZ_CAUVFS010000005.1"/>
</dbReference>
<sequence>MSTDADETVADLHRLFSGLSRLASRMRLRNAMHPGIRNLAQTDAWLLSHLAATGPARMSALAEWQAVDRSTMTAQVKRLERAGLARRHTDPTDRRASIVTLTEDGEAACSEIRREASAFFADILSDWTPEQRRELIESMTRLSTALEEHLN</sequence>
<dbReference type="InterPro" id="IPR000835">
    <property type="entry name" value="HTH_MarR-typ"/>
</dbReference>
<evidence type="ECO:0000259" key="1">
    <source>
        <dbReference type="PROSITE" id="PS50995"/>
    </source>
</evidence>
<dbReference type="GO" id="GO:0003700">
    <property type="term" value="F:DNA-binding transcription factor activity"/>
    <property type="evidence" value="ECO:0007669"/>
    <property type="project" value="InterPro"/>
</dbReference>
<dbReference type="GeneID" id="64406099"/>
<feature type="domain" description="HTH marR-type" evidence="1">
    <location>
        <begin position="12"/>
        <end position="144"/>
    </location>
</feature>
<proteinExistence type="predicted"/>